<dbReference type="RefSeq" id="WP_094925045.1">
    <property type="nucleotide sequence ID" value="NZ_NPIA01000005.1"/>
</dbReference>
<accession>A0A263BTK0</accession>
<dbReference type="AlphaFoldDB" id="A0A263BTK0"/>
<sequence>MEKFQLAAKDGTIINGYCWITEKTPTAIIQIAHGMTEHSKRYDEFANYMLKKGIAVYANDHRGHGEEAGQKGELGFFGEENGWDLVLSDMEVITNTISNRHPAIPIILLGHSMGSFLARTYLLDHFEKINGLIISGTGGDPGFLGKIGIQLAKLEMQTKGKKAQSQLLTNMTFGSFNKPFKNPRTNFEWLCSDENKVDEYIHDPLCGQVCTTSFYYDMFSGINQLFKRERIGYIPTSVPIYIFSGTNDPMSKKGKVIVDLYNKYKKANVADVKYKLYEGGRHEMLNESNRYEVFESIAKWVHEIEVNVTKITH</sequence>
<comment type="caution">
    <text evidence="2">The sequence shown here is derived from an EMBL/GenBank/DDBJ whole genome shotgun (WGS) entry which is preliminary data.</text>
</comment>
<evidence type="ECO:0000259" key="1">
    <source>
        <dbReference type="Pfam" id="PF12146"/>
    </source>
</evidence>
<evidence type="ECO:0000313" key="2">
    <source>
        <dbReference type="EMBL" id="OZM56707.1"/>
    </source>
</evidence>
<organism evidence="2 3">
    <name type="scientific">Lottiidibacillus patelloidae</name>
    <dbReference type="NCBI Taxonomy" id="2670334"/>
    <lineage>
        <taxon>Bacteria</taxon>
        <taxon>Bacillati</taxon>
        <taxon>Bacillota</taxon>
        <taxon>Bacilli</taxon>
        <taxon>Bacillales</taxon>
        <taxon>Bacillaceae</taxon>
        <taxon>Lottiidibacillus</taxon>
    </lineage>
</organism>
<keyword evidence="3" id="KW-1185">Reference proteome</keyword>
<dbReference type="EMBL" id="NPIA01000005">
    <property type="protein sequence ID" value="OZM56707.1"/>
    <property type="molecule type" value="Genomic_DNA"/>
</dbReference>
<dbReference type="Gene3D" id="3.40.50.1820">
    <property type="entry name" value="alpha/beta hydrolase"/>
    <property type="match status" value="1"/>
</dbReference>
<feature type="domain" description="Serine aminopeptidase S33" evidence="1">
    <location>
        <begin position="24"/>
        <end position="288"/>
    </location>
</feature>
<dbReference type="InterPro" id="IPR051044">
    <property type="entry name" value="MAG_DAG_Lipase"/>
</dbReference>
<proteinExistence type="predicted"/>
<reference evidence="3" key="1">
    <citation type="submission" date="2017-08" db="EMBL/GenBank/DDBJ databases">
        <authorList>
            <person name="Huang Z."/>
        </authorList>
    </citation>
    <scope>NUCLEOTIDE SEQUENCE [LARGE SCALE GENOMIC DNA]</scope>
    <source>
        <strain evidence="3">SA5d-4</strain>
    </source>
</reference>
<dbReference type="PANTHER" id="PTHR11614">
    <property type="entry name" value="PHOSPHOLIPASE-RELATED"/>
    <property type="match status" value="1"/>
</dbReference>
<reference evidence="2 3" key="2">
    <citation type="submission" date="2017-09" db="EMBL/GenBank/DDBJ databases">
        <title>Bacillus patelloidae sp. nov., isolated from the intestinal tract of a marine limpet.</title>
        <authorList>
            <person name="Liu R."/>
            <person name="Dong C."/>
            <person name="Shao Z."/>
        </authorList>
    </citation>
    <scope>NUCLEOTIDE SEQUENCE [LARGE SCALE GENOMIC DNA]</scope>
    <source>
        <strain evidence="2 3">SA5d-4</strain>
    </source>
</reference>
<protein>
    <recommendedName>
        <fullName evidence="1">Serine aminopeptidase S33 domain-containing protein</fullName>
    </recommendedName>
</protein>
<evidence type="ECO:0000313" key="3">
    <source>
        <dbReference type="Proteomes" id="UP000217083"/>
    </source>
</evidence>
<dbReference type="Pfam" id="PF12146">
    <property type="entry name" value="Hydrolase_4"/>
    <property type="match status" value="1"/>
</dbReference>
<dbReference type="InterPro" id="IPR022742">
    <property type="entry name" value="Hydrolase_4"/>
</dbReference>
<dbReference type="SUPFAM" id="SSF53474">
    <property type="entry name" value="alpha/beta-Hydrolases"/>
    <property type="match status" value="1"/>
</dbReference>
<dbReference type="Proteomes" id="UP000217083">
    <property type="component" value="Unassembled WGS sequence"/>
</dbReference>
<name>A0A263BTK0_9BACI</name>
<dbReference type="InterPro" id="IPR029058">
    <property type="entry name" value="AB_hydrolase_fold"/>
</dbReference>
<gene>
    <name evidence="2" type="ORF">CIB95_10825</name>
</gene>